<comment type="caution">
    <text evidence="2">The sequence shown here is derived from an EMBL/GenBank/DDBJ whole genome shotgun (WGS) entry which is preliminary data.</text>
</comment>
<proteinExistence type="predicted"/>
<dbReference type="AlphaFoldDB" id="A0A8S1BL52"/>
<protein>
    <recommendedName>
        <fullName evidence="1">Polyketide synthase C-terminal extension domain-containing protein</fullName>
    </recommendedName>
</protein>
<reference evidence="2 3" key="1">
    <citation type="submission" date="2020-04" db="EMBL/GenBank/DDBJ databases">
        <authorList>
            <person name="Wallbank WR R."/>
            <person name="Pardo Diaz C."/>
            <person name="Kozak K."/>
            <person name="Martin S."/>
            <person name="Jiggins C."/>
            <person name="Moest M."/>
            <person name="Warren A I."/>
            <person name="Byers J.R.P. K."/>
            <person name="Montejo-Kovacevich G."/>
            <person name="Yen C E."/>
        </authorList>
    </citation>
    <scope>NUCLEOTIDE SEQUENCE [LARGE SCALE GENOMIC DNA]</scope>
</reference>
<dbReference type="InterPro" id="IPR032821">
    <property type="entry name" value="PKS_assoc"/>
</dbReference>
<accession>A0A8S1BL52</accession>
<dbReference type="EMBL" id="CADEBD010000855">
    <property type="protein sequence ID" value="CAB3260438.1"/>
    <property type="molecule type" value="Genomic_DNA"/>
</dbReference>
<evidence type="ECO:0000313" key="2">
    <source>
        <dbReference type="EMBL" id="CAB3260438.1"/>
    </source>
</evidence>
<sequence length="117" mass="13559">MRILDEHQTFDRSYVAVNGLSVTGVNSHVLLHGHYKPKDLSRYKTSIPHLVTVTGRHEEAVKWLHQNLKSNPVDDEQLALLRNIHKRNIAGHVGRGYIILHRQEQVQDEYFGYARQV</sequence>
<dbReference type="Gene3D" id="3.30.70.3290">
    <property type="match status" value="1"/>
</dbReference>
<dbReference type="Pfam" id="PF16197">
    <property type="entry name" value="KAsynt_C_assoc"/>
    <property type="match status" value="1"/>
</dbReference>
<dbReference type="Proteomes" id="UP000494256">
    <property type="component" value="Unassembled WGS sequence"/>
</dbReference>
<dbReference type="OrthoDB" id="5957871at2759"/>
<organism evidence="2 3">
    <name type="scientific">Arctia plantaginis</name>
    <name type="common">Wood tiger moth</name>
    <name type="synonym">Phalaena plantaginis</name>
    <dbReference type="NCBI Taxonomy" id="874455"/>
    <lineage>
        <taxon>Eukaryota</taxon>
        <taxon>Metazoa</taxon>
        <taxon>Ecdysozoa</taxon>
        <taxon>Arthropoda</taxon>
        <taxon>Hexapoda</taxon>
        <taxon>Insecta</taxon>
        <taxon>Pterygota</taxon>
        <taxon>Neoptera</taxon>
        <taxon>Endopterygota</taxon>
        <taxon>Lepidoptera</taxon>
        <taxon>Glossata</taxon>
        <taxon>Ditrysia</taxon>
        <taxon>Noctuoidea</taxon>
        <taxon>Erebidae</taxon>
        <taxon>Arctiinae</taxon>
        <taxon>Arctia</taxon>
    </lineage>
</organism>
<feature type="domain" description="Polyketide synthase C-terminal extension" evidence="1">
    <location>
        <begin position="1"/>
        <end position="99"/>
    </location>
</feature>
<gene>
    <name evidence="2" type="ORF">APLA_LOCUS16955</name>
</gene>
<evidence type="ECO:0000259" key="1">
    <source>
        <dbReference type="Pfam" id="PF16197"/>
    </source>
</evidence>
<name>A0A8S1BL52_ARCPL</name>
<evidence type="ECO:0000313" key="3">
    <source>
        <dbReference type="Proteomes" id="UP000494256"/>
    </source>
</evidence>